<dbReference type="RefSeq" id="WP_158368864.1">
    <property type="nucleotide sequence ID" value="NZ_JAOQJU010000003.1"/>
</dbReference>
<dbReference type="InterPro" id="IPR050194">
    <property type="entry name" value="Glycosyltransferase_grp1"/>
</dbReference>
<dbReference type="Pfam" id="PF00534">
    <property type="entry name" value="Glycos_transf_1"/>
    <property type="match status" value="1"/>
</dbReference>
<dbReference type="PANTHER" id="PTHR45947:SF3">
    <property type="entry name" value="SULFOQUINOVOSYL TRANSFERASE SQD2"/>
    <property type="match status" value="1"/>
</dbReference>
<evidence type="ECO:0000313" key="3">
    <source>
        <dbReference type="Proteomes" id="UP001652431"/>
    </source>
</evidence>
<keyword evidence="3" id="KW-1185">Reference proteome</keyword>
<dbReference type="EMBL" id="JAOQJU010000003">
    <property type="protein sequence ID" value="MCU6685956.1"/>
    <property type="molecule type" value="Genomic_DNA"/>
</dbReference>
<sequence length="421" mass="47747">MKKIAILTMGVKLKGEKGYTRFGYLADFLVKAGYQVDLITTTFQHWEKAQRNLEAIAEDIKKGTYSFGLRFIEEPGYKKNVDPARIISHRKAAKNLRKMLEEKPADGKDYDLIYAEIPPNDVALAAAEYARNQGIPFVADVNDLWPEAMRMVLDVPVISDILFRPLQRDAEKVYSLVSGVVGTSDEYRDRPFQNQQRQVPKVTVYVGNELKKFDKGASENAESISKLDREFWVSYAGTLGTSYDIRTLILAGEELANRGYGDIRIKILGGGPTKAELEELVRTRQIYNIEFVGYVPYDKMAAYLKKSDILVNSFVKKAPQSIVTKIGDYLAAGKPMINTCMSPEFRAKVETEGFGVNIMPEDAEILADAIEDLYENEEKRQEMGLKARKVAREQFDRPQSYKKIERLIAELTEKDKDMEGK</sequence>
<dbReference type="SUPFAM" id="SSF53756">
    <property type="entry name" value="UDP-Glycosyltransferase/glycogen phosphorylase"/>
    <property type="match status" value="1"/>
</dbReference>
<organism evidence="2 3">
    <name type="scientific">Dorea acetigenes</name>
    <dbReference type="NCBI Taxonomy" id="2981787"/>
    <lineage>
        <taxon>Bacteria</taxon>
        <taxon>Bacillati</taxon>
        <taxon>Bacillota</taxon>
        <taxon>Clostridia</taxon>
        <taxon>Lachnospirales</taxon>
        <taxon>Lachnospiraceae</taxon>
        <taxon>Dorea</taxon>
    </lineage>
</organism>
<reference evidence="2 3" key="1">
    <citation type="journal article" date="2021" name="ISME Commun">
        <title>Automated analysis of genomic sequences facilitates high-throughput and comprehensive description of bacteria.</title>
        <authorList>
            <person name="Hitch T.C.A."/>
        </authorList>
    </citation>
    <scope>NUCLEOTIDE SEQUENCE [LARGE SCALE GENOMIC DNA]</scope>
    <source>
        <strain evidence="2 3">Sanger_03</strain>
    </source>
</reference>
<name>A0ABT2RKY4_9FIRM</name>
<comment type="caution">
    <text evidence="2">The sequence shown here is derived from an EMBL/GenBank/DDBJ whole genome shotgun (WGS) entry which is preliminary data.</text>
</comment>
<protein>
    <submittedName>
        <fullName evidence="2">Glycosyltransferase family 4 protein</fullName>
    </submittedName>
</protein>
<dbReference type="Gene3D" id="3.40.50.2000">
    <property type="entry name" value="Glycogen Phosphorylase B"/>
    <property type="match status" value="2"/>
</dbReference>
<accession>A0ABT2RKY4</accession>
<feature type="domain" description="Glycosyl transferase family 1" evidence="1">
    <location>
        <begin position="225"/>
        <end position="389"/>
    </location>
</feature>
<gene>
    <name evidence="2" type="ORF">OCV99_05155</name>
</gene>
<proteinExistence type="predicted"/>
<evidence type="ECO:0000313" key="2">
    <source>
        <dbReference type="EMBL" id="MCU6685956.1"/>
    </source>
</evidence>
<dbReference type="CDD" id="cd03794">
    <property type="entry name" value="GT4_WbuB-like"/>
    <property type="match status" value="1"/>
</dbReference>
<dbReference type="PANTHER" id="PTHR45947">
    <property type="entry name" value="SULFOQUINOVOSYL TRANSFERASE SQD2"/>
    <property type="match status" value="1"/>
</dbReference>
<evidence type="ECO:0000259" key="1">
    <source>
        <dbReference type="Pfam" id="PF00534"/>
    </source>
</evidence>
<dbReference type="Proteomes" id="UP001652431">
    <property type="component" value="Unassembled WGS sequence"/>
</dbReference>
<dbReference type="InterPro" id="IPR001296">
    <property type="entry name" value="Glyco_trans_1"/>
</dbReference>